<proteinExistence type="predicted"/>
<protein>
    <recommendedName>
        <fullName evidence="3">HD domain-containing protein</fullName>
    </recommendedName>
</protein>
<evidence type="ECO:0008006" key="3">
    <source>
        <dbReference type="Google" id="ProtNLM"/>
    </source>
</evidence>
<dbReference type="AlphaFoldDB" id="A0A1F5H5U9"/>
<dbReference type="Proteomes" id="UP000177039">
    <property type="component" value="Unassembled WGS sequence"/>
</dbReference>
<dbReference type="SUPFAM" id="SSF109604">
    <property type="entry name" value="HD-domain/PDEase-like"/>
    <property type="match status" value="1"/>
</dbReference>
<evidence type="ECO:0000313" key="2">
    <source>
        <dbReference type="Proteomes" id="UP000177039"/>
    </source>
</evidence>
<dbReference type="Gene3D" id="1.10.3210.10">
    <property type="entry name" value="Hypothetical protein af1432"/>
    <property type="match status" value="1"/>
</dbReference>
<comment type="caution">
    <text evidence="1">The sequence shown here is derived from an EMBL/GenBank/DDBJ whole genome shotgun (WGS) entry which is preliminary data.</text>
</comment>
<dbReference type="EMBL" id="MFBT01000016">
    <property type="protein sequence ID" value="OGD99448.1"/>
    <property type="molecule type" value="Genomic_DNA"/>
</dbReference>
<reference evidence="1 2" key="1">
    <citation type="journal article" date="2016" name="Nat. Commun.">
        <title>Thousands of microbial genomes shed light on interconnected biogeochemical processes in an aquifer system.</title>
        <authorList>
            <person name="Anantharaman K."/>
            <person name="Brown C.T."/>
            <person name="Hug L.A."/>
            <person name="Sharon I."/>
            <person name="Castelle C.J."/>
            <person name="Probst A.J."/>
            <person name="Thomas B.C."/>
            <person name="Singh A."/>
            <person name="Wilkins M.J."/>
            <person name="Karaoz U."/>
            <person name="Brodie E.L."/>
            <person name="Williams K.H."/>
            <person name="Hubbard S.S."/>
            <person name="Banfield J.F."/>
        </authorList>
    </citation>
    <scope>NUCLEOTIDE SEQUENCE [LARGE SCALE GENOMIC DNA]</scope>
</reference>
<accession>A0A1F5H5U9</accession>
<organism evidence="1 2">
    <name type="scientific">Candidatus Curtissbacteria bacterium RIFCSPLOWO2_01_FULL_42_50</name>
    <dbReference type="NCBI Taxonomy" id="1797730"/>
    <lineage>
        <taxon>Bacteria</taxon>
        <taxon>Candidatus Curtissiibacteriota</taxon>
    </lineage>
</organism>
<gene>
    <name evidence="1" type="ORF">A3B54_00960</name>
</gene>
<sequence length="211" mass="24026">MKENGLVLELANELFSIACEENRSRESEMANGIEGEKEHGRMVLLWVGKLVKNPSVELQLSALFHDIDRVVTPGVGEGFAGDRKSKAYKSYKKTHAKRSADYICPKLIEKGIGHKVVERTRFLILHHDDTGAEISRLCDEELDVLVAADSLAFFSSVGPRLYELEGKDRLRDKIRFMVEKMPKFARTLLSSERFENEVFNRLKDEVLGEQK</sequence>
<name>A0A1F5H5U9_9BACT</name>
<evidence type="ECO:0000313" key="1">
    <source>
        <dbReference type="EMBL" id="OGD99448.1"/>
    </source>
</evidence>